<dbReference type="InterPro" id="IPR000531">
    <property type="entry name" value="Beta-barrel_TonB"/>
</dbReference>
<dbReference type="PANTHER" id="PTHR32552">
    <property type="entry name" value="FERRICHROME IRON RECEPTOR-RELATED"/>
    <property type="match status" value="1"/>
</dbReference>
<keyword evidence="2 11" id="KW-0813">Transport</keyword>
<evidence type="ECO:0000256" key="10">
    <source>
        <dbReference type="ARBA" id="ARBA00023237"/>
    </source>
</evidence>
<evidence type="ECO:0000256" key="7">
    <source>
        <dbReference type="ARBA" id="ARBA00023065"/>
    </source>
</evidence>
<reference evidence="16 17" key="1">
    <citation type="submission" date="2020-08" db="EMBL/GenBank/DDBJ databases">
        <title>Genomic Encyclopedia of Type Strains, Phase IV (KMG-IV): sequencing the most valuable type-strain genomes for metagenomic binning, comparative biology and taxonomic classification.</title>
        <authorList>
            <person name="Goeker M."/>
        </authorList>
    </citation>
    <scope>NUCLEOTIDE SEQUENCE [LARGE SCALE GENOMIC DNA]</scope>
    <source>
        <strain evidence="16 17">DSM 26189</strain>
    </source>
</reference>
<sequence length="758" mass="83937">MVRWLAGAGIGALLAAPALAAEEVADAVAEQPLADAEKASGGLDIIVTASRREESVQRTPIAVTALTSDGIEQQQVATFRDLSGRIPGLLAPKRSTAYTTQTYAVRGIGETDTYPEPTVAVYVDDVYLARTVGSLYDAPDLERVEVLRGPQGTLYGRNSSAGAIRFITRDPTAEPELYVSGSYGSFDNVNLKLRANGGILADDKLNGSLSVIRHVRDGWTWSVPLNRDVNDLDLWVLRGKLKSRLTDRLTVTLSADAMFDRSTQSYYTPINQPDGVTGTGNRTDPDLTWSNTLPYNYTNAYGGSLTLRYEVDDHLVLKSVTAYRGLDGPIYYDNDGVQAIKGDSHAGFRQYQKTQELNLNGEYEKLNFVLGFYYFYEYFMNDRLSQAAGSTVDNVGSVSAVQNWLRTTSYSVFGQAKYAFDDRFTLTLGGRWTQDRRGFRSLISTSVSVPLHHPQEWDYDPRVYADLFGPFQNNYDVRPERRSFSNFSPKVGLQAQWASELFQYLSWSKGFKSGGFDLRSSSLVGSSQPYRPQVITTWETGLKSTLAGGNLTANLSVFHNAIKDLQVRATSPATPTTPSFSGILNAASGETYGAEFELSALPFDGLRIDASAAWLKTAYKNFSAVLPANLPGRTTLVGLEFPLAPRWQSSVAVNYRLPLRVEGAWRIGLDAQYESARWSDIYNTAQTRIQKQLFVNGTINYTSEDGDWAAGLYVTNLFDLRRAQMLTYTPNNSGVYPNHYAAYNLPRMVNITLSKTFR</sequence>
<keyword evidence="8 12" id="KW-0798">TonB box</keyword>
<dbReference type="RefSeq" id="WP_188070148.1">
    <property type="nucleotide sequence ID" value="NZ_BSPS01000066.1"/>
</dbReference>
<keyword evidence="9 11" id="KW-0472">Membrane</keyword>
<dbReference type="Pfam" id="PF00593">
    <property type="entry name" value="TonB_dep_Rec_b-barrel"/>
    <property type="match status" value="1"/>
</dbReference>
<dbReference type="InterPro" id="IPR036942">
    <property type="entry name" value="Beta-barrel_TonB_sf"/>
</dbReference>
<evidence type="ECO:0000256" key="4">
    <source>
        <dbReference type="ARBA" id="ARBA00022496"/>
    </source>
</evidence>
<evidence type="ECO:0000313" key="17">
    <source>
        <dbReference type="Proteomes" id="UP000571950"/>
    </source>
</evidence>
<dbReference type="CDD" id="cd01347">
    <property type="entry name" value="ligand_gated_channel"/>
    <property type="match status" value="1"/>
</dbReference>
<dbReference type="Pfam" id="PF07715">
    <property type="entry name" value="Plug"/>
    <property type="match status" value="1"/>
</dbReference>
<comment type="similarity">
    <text evidence="11 12">Belongs to the TonB-dependent receptor family.</text>
</comment>
<evidence type="ECO:0000259" key="14">
    <source>
        <dbReference type="Pfam" id="PF00593"/>
    </source>
</evidence>
<keyword evidence="17" id="KW-1185">Reference proteome</keyword>
<dbReference type="Gene3D" id="2.40.170.20">
    <property type="entry name" value="TonB-dependent receptor, beta-barrel domain"/>
    <property type="match status" value="1"/>
</dbReference>
<evidence type="ECO:0000256" key="11">
    <source>
        <dbReference type="PROSITE-ProRule" id="PRU01360"/>
    </source>
</evidence>
<keyword evidence="10 11" id="KW-0998">Cell outer membrane</keyword>
<keyword evidence="3 11" id="KW-1134">Transmembrane beta strand</keyword>
<keyword evidence="4" id="KW-0410">Iron transport</keyword>
<dbReference type="SUPFAM" id="SSF56935">
    <property type="entry name" value="Porins"/>
    <property type="match status" value="1"/>
</dbReference>
<accession>A0A7W6BGR8</accession>
<dbReference type="Proteomes" id="UP000571950">
    <property type="component" value="Unassembled WGS sequence"/>
</dbReference>
<dbReference type="InterPro" id="IPR039426">
    <property type="entry name" value="TonB-dep_rcpt-like"/>
</dbReference>
<evidence type="ECO:0000256" key="1">
    <source>
        <dbReference type="ARBA" id="ARBA00004571"/>
    </source>
</evidence>
<keyword evidence="16" id="KW-0675">Receptor</keyword>
<name>A0A7W6BGR8_9SPHN</name>
<dbReference type="PANTHER" id="PTHR32552:SF81">
    <property type="entry name" value="TONB-DEPENDENT OUTER MEMBRANE RECEPTOR"/>
    <property type="match status" value="1"/>
</dbReference>
<comment type="subcellular location">
    <subcellularLocation>
        <location evidence="1 11">Cell outer membrane</location>
        <topology evidence="1 11">Multi-pass membrane protein</topology>
    </subcellularLocation>
</comment>
<protein>
    <submittedName>
        <fullName evidence="16">Iron complex outermembrane receptor protein</fullName>
    </submittedName>
</protein>
<dbReference type="GO" id="GO:0006826">
    <property type="term" value="P:iron ion transport"/>
    <property type="evidence" value="ECO:0007669"/>
    <property type="project" value="UniProtKB-KW"/>
</dbReference>
<keyword evidence="5 11" id="KW-0812">Transmembrane</keyword>
<evidence type="ECO:0000256" key="12">
    <source>
        <dbReference type="RuleBase" id="RU003357"/>
    </source>
</evidence>
<evidence type="ECO:0000256" key="13">
    <source>
        <dbReference type="SAM" id="SignalP"/>
    </source>
</evidence>
<evidence type="ECO:0000313" key="16">
    <source>
        <dbReference type="EMBL" id="MBB3924587.1"/>
    </source>
</evidence>
<proteinExistence type="inferred from homology"/>
<evidence type="ECO:0000256" key="3">
    <source>
        <dbReference type="ARBA" id="ARBA00022452"/>
    </source>
</evidence>
<keyword evidence="7" id="KW-0406">Ion transport</keyword>
<evidence type="ECO:0000259" key="15">
    <source>
        <dbReference type="Pfam" id="PF07715"/>
    </source>
</evidence>
<dbReference type="AlphaFoldDB" id="A0A7W6BGR8"/>
<feature type="domain" description="TonB-dependent receptor plug" evidence="15">
    <location>
        <begin position="56"/>
        <end position="163"/>
    </location>
</feature>
<evidence type="ECO:0000256" key="2">
    <source>
        <dbReference type="ARBA" id="ARBA00022448"/>
    </source>
</evidence>
<comment type="caution">
    <text evidence="16">The sequence shown here is derived from an EMBL/GenBank/DDBJ whole genome shotgun (WGS) entry which is preliminary data.</text>
</comment>
<feature type="signal peptide" evidence="13">
    <location>
        <begin position="1"/>
        <end position="20"/>
    </location>
</feature>
<dbReference type="PROSITE" id="PS52016">
    <property type="entry name" value="TONB_DEPENDENT_REC_3"/>
    <property type="match status" value="1"/>
</dbReference>
<evidence type="ECO:0000256" key="8">
    <source>
        <dbReference type="ARBA" id="ARBA00023077"/>
    </source>
</evidence>
<feature type="chain" id="PRO_5031362763" evidence="13">
    <location>
        <begin position="21"/>
        <end position="758"/>
    </location>
</feature>
<evidence type="ECO:0000256" key="5">
    <source>
        <dbReference type="ARBA" id="ARBA00022692"/>
    </source>
</evidence>
<dbReference type="InterPro" id="IPR012910">
    <property type="entry name" value="Plug_dom"/>
</dbReference>
<keyword evidence="6" id="KW-0408">Iron</keyword>
<dbReference type="GO" id="GO:0009279">
    <property type="term" value="C:cell outer membrane"/>
    <property type="evidence" value="ECO:0007669"/>
    <property type="project" value="UniProtKB-SubCell"/>
</dbReference>
<gene>
    <name evidence="16" type="ORF">GGR43_000281</name>
</gene>
<dbReference type="EMBL" id="JACIDT010000001">
    <property type="protein sequence ID" value="MBB3924587.1"/>
    <property type="molecule type" value="Genomic_DNA"/>
</dbReference>
<keyword evidence="13" id="KW-0732">Signal</keyword>
<evidence type="ECO:0000256" key="9">
    <source>
        <dbReference type="ARBA" id="ARBA00023136"/>
    </source>
</evidence>
<evidence type="ECO:0000256" key="6">
    <source>
        <dbReference type="ARBA" id="ARBA00023004"/>
    </source>
</evidence>
<feature type="domain" description="TonB-dependent receptor-like beta-barrel" evidence="14">
    <location>
        <begin position="260"/>
        <end position="717"/>
    </location>
</feature>
<organism evidence="16 17">
    <name type="scientific">Sphingobium jiangsuense</name>
    <dbReference type="NCBI Taxonomy" id="870476"/>
    <lineage>
        <taxon>Bacteria</taxon>
        <taxon>Pseudomonadati</taxon>
        <taxon>Pseudomonadota</taxon>
        <taxon>Alphaproteobacteria</taxon>
        <taxon>Sphingomonadales</taxon>
        <taxon>Sphingomonadaceae</taxon>
        <taxon>Sphingobium</taxon>
    </lineage>
</organism>